<proteinExistence type="inferred from homology"/>
<dbReference type="Proteomes" id="UP000594468">
    <property type="component" value="Chromosome"/>
</dbReference>
<reference evidence="10 11" key="1">
    <citation type="submission" date="2020-02" db="EMBL/GenBank/DDBJ databases">
        <authorList>
            <person name="Zheng R.K."/>
            <person name="Sun C.M."/>
        </authorList>
    </citation>
    <scope>NUCLEOTIDE SEQUENCE [LARGE SCALE GENOMIC DNA]</scope>
    <source>
        <strain evidence="11">rifampicinis</strain>
    </source>
</reference>
<comment type="similarity">
    <text evidence="1 7 8">Belongs to the peptidase S14 family.</text>
</comment>
<protein>
    <recommendedName>
        <fullName evidence="7 8">ATP-dependent Clp protease proteolytic subunit</fullName>
        <ecNumber evidence="7">3.4.21.92</ecNumber>
    </recommendedName>
    <alternativeName>
        <fullName evidence="7">Endopeptidase Clp</fullName>
    </alternativeName>
</protein>
<name>A0A7S8EBV0_9CHLR</name>
<keyword evidence="5 7" id="KW-0720">Serine protease</keyword>
<dbReference type="InterPro" id="IPR029045">
    <property type="entry name" value="ClpP/crotonase-like_dom_sf"/>
</dbReference>
<organism evidence="10 11">
    <name type="scientific">Phototrophicus methaneseepsis</name>
    <dbReference type="NCBI Taxonomy" id="2710758"/>
    <lineage>
        <taxon>Bacteria</taxon>
        <taxon>Bacillati</taxon>
        <taxon>Chloroflexota</taxon>
        <taxon>Candidatus Thermofontia</taxon>
        <taxon>Phototrophicales</taxon>
        <taxon>Phototrophicaceae</taxon>
        <taxon>Phototrophicus</taxon>
    </lineage>
</organism>
<evidence type="ECO:0000313" key="10">
    <source>
        <dbReference type="EMBL" id="QPC84081.1"/>
    </source>
</evidence>
<feature type="active site" description="Nucleophile" evidence="7">
    <location>
        <position position="107"/>
    </location>
</feature>
<evidence type="ECO:0000256" key="3">
    <source>
        <dbReference type="ARBA" id="ARBA00022670"/>
    </source>
</evidence>
<evidence type="ECO:0000256" key="6">
    <source>
        <dbReference type="ARBA" id="ARBA00034021"/>
    </source>
</evidence>
<feature type="region of interest" description="Disordered" evidence="9">
    <location>
        <begin position="204"/>
        <end position="230"/>
    </location>
</feature>
<comment type="subcellular location">
    <subcellularLocation>
        <location evidence="7">Cytoplasm</location>
    </subcellularLocation>
</comment>
<dbReference type="Gene3D" id="3.90.226.10">
    <property type="entry name" value="2-enoyl-CoA Hydratase, Chain A, domain 1"/>
    <property type="match status" value="1"/>
</dbReference>
<dbReference type="InterPro" id="IPR001907">
    <property type="entry name" value="ClpP"/>
</dbReference>
<dbReference type="CDD" id="cd07017">
    <property type="entry name" value="S14_ClpP_2"/>
    <property type="match status" value="1"/>
</dbReference>
<dbReference type="KEGG" id="pmet:G4Y79_06800"/>
<dbReference type="EC" id="3.4.21.92" evidence="7"/>
<dbReference type="PRINTS" id="PR00127">
    <property type="entry name" value="CLPPROTEASEP"/>
</dbReference>
<accession>A0A7S8EBV0</accession>
<dbReference type="GO" id="GO:0004252">
    <property type="term" value="F:serine-type endopeptidase activity"/>
    <property type="evidence" value="ECO:0007669"/>
    <property type="project" value="UniProtKB-UniRule"/>
</dbReference>
<dbReference type="GO" id="GO:0004176">
    <property type="term" value="F:ATP-dependent peptidase activity"/>
    <property type="evidence" value="ECO:0007669"/>
    <property type="project" value="InterPro"/>
</dbReference>
<dbReference type="EMBL" id="CP062983">
    <property type="protein sequence ID" value="QPC84081.1"/>
    <property type="molecule type" value="Genomic_DNA"/>
</dbReference>
<dbReference type="NCBIfam" id="NF001368">
    <property type="entry name" value="PRK00277.1"/>
    <property type="match status" value="1"/>
</dbReference>
<dbReference type="GO" id="GO:0006515">
    <property type="term" value="P:protein quality control for misfolded or incompletely synthesized proteins"/>
    <property type="evidence" value="ECO:0007669"/>
    <property type="project" value="TreeGrafter"/>
</dbReference>
<dbReference type="GO" id="GO:0009368">
    <property type="term" value="C:endopeptidase Clp complex"/>
    <property type="evidence" value="ECO:0007669"/>
    <property type="project" value="TreeGrafter"/>
</dbReference>
<dbReference type="PANTHER" id="PTHR10381">
    <property type="entry name" value="ATP-DEPENDENT CLP PROTEASE PROTEOLYTIC SUBUNIT"/>
    <property type="match status" value="1"/>
</dbReference>
<comment type="subunit">
    <text evidence="7">Fourteen ClpP subunits assemble into 2 heptameric rings which stack back to back to give a disk-like structure with a central cavity, resembling the structure of eukaryotic proteasomes.</text>
</comment>
<dbReference type="PANTHER" id="PTHR10381:SF70">
    <property type="entry name" value="ATP-DEPENDENT CLP PROTEASE PROTEOLYTIC SUBUNIT"/>
    <property type="match status" value="1"/>
</dbReference>
<dbReference type="HAMAP" id="MF_00444">
    <property type="entry name" value="ClpP"/>
    <property type="match status" value="1"/>
</dbReference>
<gene>
    <name evidence="7" type="primary">clpP</name>
    <name evidence="10" type="ORF">G4Y79_06800</name>
</gene>
<dbReference type="AlphaFoldDB" id="A0A7S8EBV0"/>
<comment type="function">
    <text evidence="7">Cleaves peptides in various proteins in a process that requires ATP hydrolysis. Has a chymotrypsin-like activity. Plays a major role in the degradation of misfolded proteins.</text>
</comment>
<dbReference type="InterPro" id="IPR023562">
    <property type="entry name" value="ClpP/TepA"/>
</dbReference>
<keyword evidence="11" id="KW-1185">Reference proteome</keyword>
<feature type="active site" evidence="7">
    <location>
        <position position="132"/>
    </location>
</feature>
<evidence type="ECO:0000256" key="4">
    <source>
        <dbReference type="ARBA" id="ARBA00022801"/>
    </source>
</evidence>
<dbReference type="GO" id="GO:0051117">
    <property type="term" value="F:ATPase binding"/>
    <property type="evidence" value="ECO:0007669"/>
    <property type="project" value="TreeGrafter"/>
</dbReference>
<keyword evidence="4 7" id="KW-0378">Hydrolase</keyword>
<evidence type="ECO:0000256" key="8">
    <source>
        <dbReference type="RuleBase" id="RU003567"/>
    </source>
</evidence>
<evidence type="ECO:0000256" key="9">
    <source>
        <dbReference type="SAM" id="MobiDB-lite"/>
    </source>
</evidence>
<evidence type="ECO:0000256" key="2">
    <source>
        <dbReference type="ARBA" id="ARBA00022490"/>
    </source>
</evidence>
<dbReference type="SUPFAM" id="SSF52096">
    <property type="entry name" value="ClpP/crotonase"/>
    <property type="match status" value="1"/>
</dbReference>
<dbReference type="Pfam" id="PF00574">
    <property type="entry name" value="CLP_protease"/>
    <property type="match status" value="1"/>
</dbReference>
<dbReference type="GO" id="GO:0005737">
    <property type="term" value="C:cytoplasm"/>
    <property type="evidence" value="ECO:0007669"/>
    <property type="project" value="UniProtKB-SubCell"/>
</dbReference>
<comment type="catalytic activity">
    <reaction evidence="6 7">
        <text>Hydrolysis of proteins to small peptides in the presence of ATP and magnesium. alpha-casein is the usual test substrate. In the absence of ATP, only oligopeptides shorter than five residues are hydrolyzed (such as succinyl-Leu-Tyr-|-NHMec, and Leu-Tyr-Leu-|-Tyr-Trp, in which cleavage of the -Tyr-|-Leu- and -Tyr-|-Trp bonds also occurs).</text>
        <dbReference type="EC" id="3.4.21.92"/>
    </reaction>
</comment>
<dbReference type="FunFam" id="3.90.226.10:FF:000001">
    <property type="entry name" value="ATP-dependent Clp protease proteolytic subunit"/>
    <property type="match status" value="1"/>
</dbReference>
<keyword evidence="2 7" id="KW-0963">Cytoplasm</keyword>
<evidence type="ECO:0000256" key="5">
    <source>
        <dbReference type="ARBA" id="ARBA00022825"/>
    </source>
</evidence>
<keyword evidence="3 7" id="KW-0645">Protease</keyword>
<sequence>MSLYNHSLNSVIPMVVEQSARGGERAYDIYSLLLKERVIMLGTEVNSDSANLIVAQLLFLAREDPDRTIQMYINSPGGSVYAGMAIYDAMQTVPAPISTTAVGMTASFGTVVLTAGEKGLRYALPNATIHMHQPHGGAQGQTSDLLIQVEESQRMKERLTDIFVEQTGQPRDVIIRDNDRDRYFSAEAAVEYGLVDAVIEHQSPMPKLEEPKREYGFSTNGHSHSENGHQ</sequence>
<evidence type="ECO:0000313" key="11">
    <source>
        <dbReference type="Proteomes" id="UP000594468"/>
    </source>
</evidence>
<dbReference type="NCBIfam" id="NF009205">
    <property type="entry name" value="PRK12553.1"/>
    <property type="match status" value="1"/>
</dbReference>
<evidence type="ECO:0000256" key="1">
    <source>
        <dbReference type="ARBA" id="ARBA00007039"/>
    </source>
</evidence>
<dbReference type="RefSeq" id="WP_195172145.1">
    <property type="nucleotide sequence ID" value="NZ_CP062983.1"/>
</dbReference>
<evidence type="ECO:0000256" key="7">
    <source>
        <dbReference type="HAMAP-Rule" id="MF_00444"/>
    </source>
</evidence>